<organism evidence="2 3">
    <name type="scientific">Fusibacter tunisiensis</name>
    <dbReference type="NCBI Taxonomy" id="1008308"/>
    <lineage>
        <taxon>Bacteria</taxon>
        <taxon>Bacillati</taxon>
        <taxon>Bacillota</taxon>
        <taxon>Clostridia</taxon>
        <taxon>Eubacteriales</taxon>
        <taxon>Eubacteriales Family XII. Incertae Sedis</taxon>
        <taxon>Fusibacter</taxon>
    </lineage>
</organism>
<gene>
    <name evidence="2" type="ORF">JOC49_000536</name>
</gene>
<evidence type="ECO:0008006" key="4">
    <source>
        <dbReference type="Google" id="ProtNLM"/>
    </source>
</evidence>
<evidence type="ECO:0000256" key="1">
    <source>
        <dbReference type="SAM" id="Phobius"/>
    </source>
</evidence>
<feature type="transmembrane region" description="Helical" evidence="1">
    <location>
        <begin position="76"/>
        <end position="104"/>
    </location>
</feature>
<dbReference type="InterPro" id="IPR012340">
    <property type="entry name" value="NA-bd_OB-fold"/>
</dbReference>
<name>A0ABS2MNQ7_9FIRM</name>
<evidence type="ECO:0000313" key="2">
    <source>
        <dbReference type="EMBL" id="MBM7561019.1"/>
    </source>
</evidence>
<keyword evidence="3" id="KW-1185">Reference proteome</keyword>
<keyword evidence="1" id="KW-0472">Membrane</keyword>
<evidence type="ECO:0000313" key="3">
    <source>
        <dbReference type="Proteomes" id="UP000767854"/>
    </source>
</evidence>
<comment type="caution">
    <text evidence="2">The sequence shown here is derived from an EMBL/GenBank/DDBJ whole genome shotgun (WGS) entry which is preliminary data.</text>
</comment>
<reference evidence="2 3" key="1">
    <citation type="submission" date="2021-01" db="EMBL/GenBank/DDBJ databases">
        <title>Genomic Encyclopedia of Type Strains, Phase IV (KMG-IV): sequencing the most valuable type-strain genomes for metagenomic binning, comparative biology and taxonomic classification.</title>
        <authorList>
            <person name="Goeker M."/>
        </authorList>
    </citation>
    <scope>NUCLEOTIDE SEQUENCE [LARGE SCALE GENOMIC DNA]</scope>
    <source>
        <strain evidence="2 3">DSM 24436</strain>
    </source>
</reference>
<proteinExistence type="predicted"/>
<feature type="transmembrane region" description="Helical" evidence="1">
    <location>
        <begin position="49"/>
        <end position="70"/>
    </location>
</feature>
<protein>
    <recommendedName>
        <fullName evidence="4">NfeD-like C-terminal domain-containing protein</fullName>
    </recommendedName>
</protein>
<feature type="transmembrane region" description="Helical" evidence="1">
    <location>
        <begin position="6"/>
        <end position="28"/>
    </location>
</feature>
<dbReference type="EMBL" id="JAFBDT010000003">
    <property type="protein sequence ID" value="MBM7561019.1"/>
    <property type="molecule type" value="Genomic_DNA"/>
</dbReference>
<dbReference type="Gene3D" id="2.40.50.140">
    <property type="entry name" value="Nucleic acid-binding proteins"/>
    <property type="match status" value="1"/>
</dbReference>
<accession>A0ABS2MNQ7</accession>
<sequence length="190" mass="20512">MEQFYLYVAVPASIILVIQTIMTFLGASGEIDVDYDGDGDVEIEGGSHFTIFSVRNLVAFFTFFGWSGLWMNASGFGIILTVIVSVAVGILFVMISMGMFFLIAKMQRSGNMDLKLAIGLVGEVYIPIAGERKRSGKVLLNLQGGLRELEAVTDEVSVLSTGTEVEVVGVLPPSKLIVAKTNHKGENNGR</sequence>
<keyword evidence="1" id="KW-1133">Transmembrane helix</keyword>
<dbReference type="Proteomes" id="UP000767854">
    <property type="component" value="Unassembled WGS sequence"/>
</dbReference>
<dbReference type="RefSeq" id="WP_204661967.1">
    <property type="nucleotide sequence ID" value="NZ_JAFBDT010000003.1"/>
</dbReference>
<keyword evidence="1" id="KW-0812">Transmembrane</keyword>